<dbReference type="OrthoDB" id="10387847at2759"/>
<feature type="compositionally biased region" description="Polar residues" evidence="1">
    <location>
        <begin position="124"/>
        <end position="138"/>
    </location>
</feature>
<proteinExistence type="predicted"/>
<dbReference type="AlphaFoldDB" id="A0A3M7M5S9"/>
<feature type="region of interest" description="Disordered" evidence="1">
    <location>
        <begin position="76"/>
        <end position="138"/>
    </location>
</feature>
<dbReference type="Proteomes" id="UP000265663">
    <property type="component" value="Unassembled WGS sequence"/>
</dbReference>
<protein>
    <submittedName>
        <fullName evidence="2">Uncharacterized protein</fullName>
    </submittedName>
</protein>
<reference evidence="2 3" key="1">
    <citation type="journal article" date="2014" name="PLoS ONE">
        <title>De novo Genome Assembly of the Fungal Plant Pathogen Pyrenophora semeniperda.</title>
        <authorList>
            <person name="Soliai M.M."/>
            <person name="Meyer S.E."/>
            <person name="Udall J.A."/>
            <person name="Elzinga D.E."/>
            <person name="Hermansen R.A."/>
            <person name="Bodily P.M."/>
            <person name="Hart A.A."/>
            <person name="Coleman C.E."/>
        </authorList>
    </citation>
    <scope>NUCLEOTIDE SEQUENCE [LARGE SCALE GENOMIC DNA]</scope>
    <source>
        <strain evidence="2 3">CCB06</strain>
        <tissue evidence="2">Mycelium</tissue>
    </source>
</reference>
<keyword evidence="3" id="KW-1185">Reference proteome</keyword>
<organism evidence="2 3">
    <name type="scientific">Pyrenophora seminiperda CCB06</name>
    <dbReference type="NCBI Taxonomy" id="1302712"/>
    <lineage>
        <taxon>Eukaryota</taxon>
        <taxon>Fungi</taxon>
        <taxon>Dikarya</taxon>
        <taxon>Ascomycota</taxon>
        <taxon>Pezizomycotina</taxon>
        <taxon>Dothideomycetes</taxon>
        <taxon>Pleosporomycetidae</taxon>
        <taxon>Pleosporales</taxon>
        <taxon>Pleosporineae</taxon>
        <taxon>Pleosporaceae</taxon>
        <taxon>Pyrenophora</taxon>
    </lineage>
</organism>
<feature type="compositionally biased region" description="Basic and acidic residues" evidence="1">
    <location>
        <begin position="94"/>
        <end position="123"/>
    </location>
</feature>
<sequence length="138" mass="15431">MIHVESGGLAEFAAEHNKQPTFIDSIGAHGIEFIMEYYARLRSVPGLEDEICYKSGWGGRQTVSDEVADAMMAEVEGWYIDDDDDEDSHEEDEKDAKKDVKDEKNKGDMAKESAKEEDVKVEHTTVSPSDGQSEETQL</sequence>
<dbReference type="EMBL" id="KE747821">
    <property type="protein sequence ID" value="RMZ69740.1"/>
    <property type="molecule type" value="Genomic_DNA"/>
</dbReference>
<name>A0A3M7M5S9_9PLEO</name>
<gene>
    <name evidence="2" type="ORF">GMOD_00010323</name>
</gene>
<evidence type="ECO:0000313" key="2">
    <source>
        <dbReference type="EMBL" id="RMZ69740.1"/>
    </source>
</evidence>
<accession>A0A3M7M5S9</accession>
<evidence type="ECO:0000313" key="3">
    <source>
        <dbReference type="Proteomes" id="UP000265663"/>
    </source>
</evidence>
<feature type="compositionally biased region" description="Acidic residues" evidence="1">
    <location>
        <begin position="79"/>
        <end position="93"/>
    </location>
</feature>
<evidence type="ECO:0000256" key="1">
    <source>
        <dbReference type="SAM" id="MobiDB-lite"/>
    </source>
</evidence>